<name>A0A3P7NV13_DIBLA</name>
<dbReference type="OrthoDB" id="10012494at2759"/>
<evidence type="ECO:0000256" key="1">
    <source>
        <dbReference type="SAM" id="MobiDB-lite"/>
    </source>
</evidence>
<dbReference type="PANTHER" id="PTHR31097">
    <property type="entry name" value="SI:DKEY-276J7.1"/>
    <property type="match status" value="1"/>
</dbReference>
<gene>
    <name evidence="2" type="ORF">DILT_LOCUS18030</name>
</gene>
<feature type="region of interest" description="Disordered" evidence="1">
    <location>
        <begin position="124"/>
        <end position="159"/>
    </location>
</feature>
<evidence type="ECO:0000313" key="3">
    <source>
        <dbReference type="Proteomes" id="UP000281553"/>
    </source>
</evidence>
<dbReference type="Proteomes" id="UP000281553">
    <property type="component" value="Unassembled WGS sequence"/>
</dbReference>
<dbReference type="PANTHER" id="PTHR31097:SF2">
    <property type="entry name" value="CHROMOSOME 7 OPEN READING FRAME 57"/>
    <property type="match status" value="1"/>
</dbReference>
<dbReference type="EMBL" id="UYRU01096825">
    <property type="protein sequence ID" value="VDN39848.1"/>
    <property type="molecule type" value="Genomic_DNA"/>
</dbReference>
<reference evidence="2 3" key="1">
    <citation type="submission" date="2018-11" db="EMBL/GenBank/DDBJ databases">
        <authorList>
            <consortium name="Pathogen Informatics"/>
        </authorList>
    </citation>
    <scope>NUCLEOTIDE SEQUENCE [LARGE SCALE GENOMIC DNA]</scope>
</reference>
<dbReference type="AlphaFoldDB" id="A0A3P7NV13"/>
<protein>
    <submittedName>
        <fullName evidence="2">Uncharacterized protein</fullName>
    </submittedName>
</protein>
<keyword evidence="3" id="KW-1185">Reference proteome</keyword>
<dbReference type="InterPro" id="IPR040247">
    <property type="entry name" value="DUF5524"/>
</dbReference>
<proteinExistence type="predicted"/>
<evidence type="ECO:0000313" key="2">
    <source>
        <dbReference type="EMBL" id="VDN39848.1"/>
    </source>
</evidence>
<accession>A0A3P7NV13</accession>
<feature type="compositionally biased region" description="Pro residues" evidence="1">
    <location>
        <begin position="128"/>
        <end position="142"/>
    </location>
</feature>
<sequence>MRQSKRDVGWFCHEVPLRKHTGPAPAPPISQIPLMGLMPEPKEGPPEVLPKFRPTDTPYIQLSRMGGRKDLLCFRENPPDRGYVEMPPRCQWFYLEDNNLADQTGREKKEPYVFKVPCYMTSMSRPTAKPPSPPLQEAPPLPKKNKIKKGKLPDQRPGYAEYNKRLNKVGIARREYVTPSCVGFPKVRLDDFFFS</sequence>
<organism evidence="2 3">
    <name type="scientific">Dibothriocephalus latus</name>
    <name type="common">Fish tapeworm</name>
    <name type="synonym">Diphyllobothrium latum</name>
    <dbReference type="NCBI Taxonomy" id="60516"/>
    <lineage>
        <taxon>Eukaryota</taxon>
        <taxon>Metazoa</taxon>
        <taxon>Spiralia</taxon>
        <taxon>Lophotrochozoa</taxon>
        <taxon>Platyhelminthes</taxon>
        <taxon>Cestoda</taxon>
        <taxon>Eucestoda</taxon>
        <taxon>Diphyllobothriidea</taxon>
        <taxon>Diphyllobothriidae</taxon>
        <taxon>Dibothriocephalus</taxon>
    </lineage>
</organism>